<dbReference type="GeneID" id="17271888"/>
<organism evidence="2 3">
    <name type="scientific">Emiliania huxleyi (strain CCMP1516)</name>
    <dbReference type="NCBI Taxonomy" id="280463"/>
    <lineage>
        <taxon>Eukaryota</taxon>
        <taxon>Haptista</taxon>
        <taxon>Haptophyta</taxon>
        <taxon>Prymnesiophyceae</taxon>
        <taxon>Isochrysidales</taxon>
        <taxon>Noelaerhabdaceae</taxon>
        <taxon>Emiliania</taxon>
    </lineage>
</organism>
<reference evidence="2" key="2">
    <citation type="submission" date="2024-10" db="UniProtKB">
        <authorList>
            <consortium name="EnsemblProtists"/>
        </authorList>
    </citation>
    <scope>IDENTIFICATION</scope>
</reference>
<name>A0A0D3JS58_EMIH1</name>
<dbReference type="STRING" id="2903.R1CTH1"/>
<dbReference type="EnsemblProtists" id="EOD26343">
    <property type="protein sequence ID" value="EOD26343"/>
    <property type="gene ID" value="EMIHUDRAFT_205338"/>
</dbReference>
<dbReference type="CDD" id="cd00130">
    <property type="entry name" value="PAS"/>
    <property type="match status" value="1"/>
</dbReference>
<dbReference type="Proteomes" id="UP000013827">
    <property type="component" value="Unassembled WGS sequence"/>
</dbReference>
<dbReference type="SUPFAM" id="SSF55785">
    <property type="entry name" value="PYP-like sensor domain (PAS domain)"/>
    <property type="match status" value="1"/>
</dbReference>
<evidence type="ECO:0000313" key="2">
    <source>
        <dbReference type="EnsemblProtists" id="EOD26343"/>
    </source>
</evidence>
<evidence type="ECO:0000259" key="1">
    <source>
        <dbReference type="Pfam" id="PF13426"/>
    </source>
</evidence>
<dbReference type="Pfam" id="PF13426">
    <property type="entry name" value="PAS_9"/>
    <property type="match status" value="1"/>
</dbReference>
<protein>
    <recommendedName>
        <fullName evidence="1">PAS domain-containing protein</fullName>
    </recommendedName>
</protein>
<dbReference type="PaxDb" id="2903-EOD26343"/>
<keyword evidence="3" id="KW-1185">Reference proteome</keyword>
<proteinExistence type="predicted"/>
<accession>A0A0D3JS58</accession>
<dbReference type="InterPro" id="IPR035965">
    <property type="entry name" value="PAS-like_dom_sf"/>
</dbReference>
<dbReference type="KEGG" id="ehx:EMIHUDRAFT_205338"/>
<feature type="domain" description="PAS" evidence="1">
    <location>
        <begin position="27"/>
        <end position="104"/>
    </location>
</feature>
<dbReference type="InterPro" id="IPR000014">
    <property type="entry name" value="PAS"/>
</dbReference>
<reference evidence="3" key="1">
    <citation type="journal article" date="2013" name="Nature">
        <title>Pan genome of the phytoplankton Emiliania underpins its global distribution.</title>
        <authorList>
            <person name="Read B.A."/>
            <person name="Kegel J."/>
            <person name="Klute M.J."/>
            <person name="Kuo A."/>
            <person name="Lefebvre S.C."/>
            <person name="Maumus F."/>
            <person name="Mayer C."/>
            <person name="Miller J."/>
            <person name="Monier A."/>
            <person name="Salamov A."/>
            <person name="Young J."/>
            <person name="Aguilar M."/>
            <person name="Claverie J.M."/>
            <person name="Frickenhaus S."/>
            <person name="Gonzalez K."/>
            <person name="Herman E.K."/>
            <person name="Lin Y.C."/>
            <person name="Napier J."/>
            <person name="Ogata H."/>
            <person name="Sarno A.F."/>
            <person name="Shmutz J."/>
            <person name="Schroeder D."/>
            <person name="de Vargas C."/>
            <person name="Verret F."/>
            <person name="von Dassow P."/>
            <person name="Valentin K."/>
            <person name="Van de Peer Y."/>
            <person name="Wheeler G."/>
            <person name="Dacks J.B."/>
            <person name="Delwiche C.F."/>
            <person name="Dyhrman S.T."/>
            <person name="Glockner G."/>
            <person name="John U."/>
            <person name="Richards T."/>
            <person name="Worden A.Z."/>
            <person name="Zhang X."/>
            <person name="Grigoriev I.V."/>
            <person name="Allen A.E."/>
            <person name="Bidle K."/>
            <person name="Borodovsky M."/>
            <person name="Bowler C."/>
            <person name="Brownlee C."/>
            <person name="Cock J.M."/>
            <person name="Elias M."/>
            <person name="Gladyshev V.N."/>
            <person name="Groth M."/>
            <person name="Guda C."/>
            <person name="Hadaegh A."/>
            <person name="Iglesias-Rodriguez M.D."/>
            <person name="Jenkins J."/>
            <person name="Jones B.M."/>
            <person name="Lawson T."/>
            <person name="Leese F."/>
            <person name="Lindquist E."/>
            <person name="Lobanov A."/>
            <person name="Lomsadze A."/>
            <person name="Malik S.B."/>
            <person name="Marsh M.E."/>
            <person name="Mackinder L."/>
            <person name="Mock T."/>
            <person name="Mueller-Roeber B."/>
            <person name="Pagarete A."/>
            <person name="Parker M."/>
            <person name="Probert I."/>
            <person name="Quesneville H."/>
            <person name="Raines C."/>
            <person name="Rensing S.A."/>
            <person name="Riano-Pachon D.M."/>
            <person name="Richier S."/>
            <person name="Rokitta S."/>
            <person name="Shiraiwa Y."/>
            <person name="Soanes D.M."/>
            <person name="van der Giezen M."/>
            <person name="Wahlund T.M."/>
            <person name="Williams B."/>
            <person name="Wilson W."/>
            <person name="Wolfe G."/>
            <person name="Wurch L.L."/>
        </authorList>
    </citation>
    <scope>NUCLEOTIDE SEQUENCE</scope>
</reference>
<dbReference type="HOGENOM" id="CLU_1672537_0_0_1"/>
<dbReference type="Gene3D" id="3.30.450.20">
    <property type="entry name" value="PAS domain"/>
    <property type="match status" value="2"/>
</dbReference>
<sequence>MGSTSLAEELCFSELTSQRRCVSEATPPHRIVHVNAAWCECTGYTREEALQQTPMALREAIAAARPIVIRILNYRKDGSKFVSDLSVVPIHDRTAGAATHLLWFLADAQQSRVALPATTASHFALPAINANVGWPPGLLSQLASVDGGSSTPTPLGGA</sequence>
<dbReference type="AlphaFoldDB" id="A0A0D3JS58"/>
<evidence type="ECO:0000313" key="3">
    <source>
        <dbReference type="Proteomes" id="UP000013827"/>
    </source>
</evidence>
<dbReference type="RefSeq" id="XP_005778772.1">
    <property type="nucleotide sequence ID" value="XM_005778715.1"/>
</dbReference>